<sequence>MPTMDMPKPGPEHAKLMRFAGHWAGDEVLAPSPWGPGGPASGATTMRVGLDGMALLQDYEETKDGAVAFHGHGVFVIDPQGSDVLWWWFDSMGFPPDGPARGRWDGDVLLFEKTTPMGEGRYRYEFFGDRYTFAMSNRFPGQSDFTEMMRGDYARTA</sequence>
<dbReference type="EMBL" id="CP040871">
    <property type="protein sequence ID" value="QDA56588.1"/>
    <property type="molecule type" value="Genomic_DNA"/>
</dbReference>
<accession>A0A5B7ZNN4</accession>
<organism evidence="1 2">
    <name type="scientific">Thermomonas aquatica</name>
    <dbReference type="NCBI Taxonomy" id="2202149"/>
    <lineage>
        <taxon>Bacteria</taxon>
        <taxon>Pseudomonadati</taxon>
        <taxon>Pseudomonadota</taxon>
        <taxon>Gammaproteobacteria</taxon>
        <taxon>Lysobacterales</taxon>
        <taxon>Lysobacteraceae</taxon>
        <taxon>Thermomonas</taxon>
    </lineage>
</organism>
<proteinExistence type="predicted"/>
<dbReference type="InterPro" id="IPR011473">
    <property type="entry name" value="DUF1579"/>
</dbReference>
<protein>
    <submittedName>
        <fullName evidence="1">DUF1579 domain-containing protein</fullName>
    </submittedName>
</protein>
<keyword evidence="2" id="KW-1185">Reference proteome</keyword>
<name>A0A5B7ZNN4_9GAMM</name>
<evidence type="ECO:0000313" key="2">
    <source>
        <dbReference type="Proteomes" id="UP000308149"/>
    </source>
</evidence>
<dbReference type="Pfam" id="PF07617">
    <property type="entry name" value="DUF1579"/>
    <property type="match status" value="1"/>
</dbReference>
<dbReference type="AlphaFoldDB" id="A0A5B7ZNN4"/>
<gene>
    <name evidence="1" type="ORF">FHQ07_04300</name>
</gene>
<reference evidence="1 2" key="1">
    <citation type="submission" date="2019-06" db="EMBL/GenBank/DDBJ databases">
        <title>Thermomonas aquatica sp. nov., isolated from an industrial wastewater treatment plant.</title>
        <authorList>
            <person name="Jeon J.H."/>
            <person name="Park D.-S."/>
        </authorList>
    </citation>
    <scope>NUCLEOTIDE SEQUENCE [LARGE SCALE GENOMIC DNA]</scope>
    <source>
        <strain evidence="1 2">SY21</strain>
    </source>
</reference>
<evidence type="ECO:0000313" key="1">
    <source>
        <dbReference type="EMBL" id="QDA56588.1"/>
    </source>
</evidence>
<dbReference type="Proteomes" id="UP000308149">
    <property type="component" value="Chromosome"/>
</dbReference>
<dbReference type="OrthoDB" id="7186376at2"/>
<dbReference type="KEGG" id="thes:FHQ07_04300"/>